<dbReference type="InterPro" id="IPR051018">
    <property type="entry name" value="Bacteriophage_GH24"/>
</dbReference>
<dbReference type="GO" id="GO:0003796">
    <property type="term" value="F:lysozyme activity"/>
    <property type="evidence" value="ECO:0007669"/>
    <property type="project" value="UniProtKB-UniRule"/>
</dbReference>
<evidence type="ECO:0000256" key="3">
    <source>
        <dbReference type="ARBA" id="ARBA00022612"/>
    </source>
</evidence>
<dbReference type="GO" id="GO:0042742">
    <property type="term" value="P:defense response to bacterium"/>
    <property type="evidence" value="ECO:0007669"/>
    <property type="project" value="UniProtKB-KW"/>
</dbReference>
<evidence type="ECO:0000256" key="11">
    <source>
        <dbReference type="RuleBase" id="RU003788"/>
    </source>
</evidence>
<keyword evidence="5 10" id="KW-0378">Hydrolase</keyword>
<dbReference type="EC" id="3.2.1.17" evidence="10"/>
<dbReference type="SUPFAM" id="SSF53955">
    <property type="entry name" value="Lysozyme-like"/>
    <property type="match status" value="1"/>
</dbReference>
<dbReference type="InterPro" id="IPR023346">
    <property type="entry name" value="Lysozyme-like_dom_sf"/>
</dbReference>
<comment type="catalytic activity">
    <reaction evidence="1 10 11">
        <text>Hydrolysis of (1-&gt;4)-beta-linkages between N-acetylmuramic acid and N-acetyl-D-glucosamine residues in a peptidoglycan and between N-acetyl-D-glucosamine residues in chitodextrins.</text>
        <dbReference type="EC" id="3.2.1.17"/>
    </reaction>
</comment>
<evidence type="ECO:0000256" key="2">
    <source>
        <dbReference type="ARBA" id="ARBA00022529"/>
    </source>
</evidence>
<keyword evidence="9 10" id="KW-0326">Glycosidase</keyword>
<reference evidence="12 13" key="1">
    <citation type="submission" date="2021-03" db="EMBL/GenBank/DDBJ databases">
        <authorList>
            <person name="Thompson D.W."/>
            <person name="Brown H.M.F."/>
            <person name="Thompson S.D."/>
            <person name="Grose J.H."/>
        </authorList>
    </citation>
    <scope>NUCLEOTIDE SEQUENCE [LARGE SCALE GENOMIC DNA]</scope>
</reference>
<keyword evidence="4 10" id="KW-0081">Bacteriolytic enzyme</keyword>
<comment type="subcellular location">
    <subcellularLocation>
        <location evidence="10">Host cytoplasm</location>
    </subcellularLocation>
    <text evidence="10">The endolysin is cytoplasmic, but can reach the periplasmic space with the help of the holins which disrupt the host cell membrane.</text>
</comment>
<dbReference type="GO" id="GO:0016998">
    <property type="term" value="P:cell wall macromolecule catabolic process"/>
    <property type="evidence" value="ECO:0007669"/>
    <property type="project" value="InterPro"/>
</dbReference>
<dbReference type="PANTHER" id="PTHR38107:SF3">
    <property type="entry name" value="LYSOZYME RRRD-RELATED"/>
    <property type="match status" value="1"/>
</dbReference>
<keyword evidence="7 10" id="KW-0578">Host cell lysis by virus</keyword>
<keyword evidence="3 10" id="KW-1188">Viral release from host cell</keyword>
<keyword evidence="13" id="KW-1185">Reference proteome</keyword>
<evidence type="ECO:0000256" key="6">
    <source>
        <dbReference type="ARBA" id="ARBA00022852"/>
    </source>
</evidence>
<dbReference type="Proteomes" id="UP000827415">
    <property type="component" value="Segment"/>
</dbReference>
<evidence type="ECO:0000256" key="7">
    <source>
        <dbReference type="ARBA" id="ARBA00023142"/>
    </source>
</evidence>
<dbReference type="CDD" id="cd00737">
    <property type="entry name" value="lyz_endolysin_autolysin"/>
    <property type="match status" value="1"/>
</dbReference>
<dbReference type="InterPro" id="IPR034690">
    <property type="entry name" value="Endolysin_T4_type"/>
</dbReference>
<dbReference type="HAMAP" id="MF_04110">
    <property type="entry name" value="ENDOLYSIN_T4"/>
    <property type="match status" value="1"/>
</dbReference>
<evidence type="ECO:0000256" key="9">
    <source>
        <dbReference type="ARBA" id="ARBA00023295"/>
    </source>
</evidence>
<dbReference type="GO" id="GO:0009253">
    <property type="term" value="P:peptidoglycan catabolic process"/>
    <property type="evidence" value="ECO:0007669"/>
    <property type="project" value="UniProtKB-UniRule"/>
</dbReference>
<proteinExistence type="inferred from homology"/>
<dbReference type="Pfam" id="PF00959">
    <property type="entry name" value="Phage_lysozyme"/>
    <property type="match status" value="1"/>
</dbReference>
<gene>
    <name evidence="12" type="ORF">ZYZZX_84</name>
</gene>
<evidence type="ECO:0000256" key="1">
    <source>
        <dbReference type="ARBA" id="ARBA00000632"/>
    </source>
</evidence>
<keyword evidence="6 10" id="KW-0204">Cytolysis</keyword>
<feature type="active site" description="Proton donor/acceptor" evidence="10">
    <location>
        <position position="25"/>
    </location>
</feature>
<dbReference type="PANTHER" id="PTHR38107">
    <property type="match status" value="1"/>
</dbReference>
<dbReference type="InterPro" id="IPR033907">
    <property type="entry name" value="Endolysin_autolysin"/>
</dbReference>
<dbReference type="EMBL" id="MW749004">
    <property type="protein sequence ID" value="QYA57312.1"/>
    <property type="molecule type" value="Genomic_DNA"/>
</dbReference>
<accession>A0AAE7W9H8</accession>
<name>A0AAE7W9H8_9CAUD</name>
<evidence type="ECO:0000256" key="5">
    <source>
        <dbReference type="ARBA" id="ARBA00022801"/>
    </source>
</evidence>
<comment type="function">
    <text evidence="10">Endolysin with lysozyme activity that degrades host peptidoglycans and participates with the holin and spanin proteins in the sequential events which lead to the programmed host cell lysis releasing the mature viral particles. Once the holin has permeabilized the host cell membrane, the endolysin can reach the periplasm and break down the peptidoglycan layer.</text>
</comment>
<dbReference type="InterPro" id="IPR002196">
    <property type="entry name" value="Glyco_hydro_24"/>
</dbReference>
<feature type="active site" description="Proton donor/acceptor" evidence="10">
    <location>
        <position position="16"/>
    </location>
</feature>
<evidence type="ECO:0000256" key="4">
    <source>
        <dbReference type="ARBA" id="ARBA00022638"/>
    </source>
</evidence>
<dbReference type="GO" id="GO:0044659">
    <property type="term" value="P:viral release from host cell by cytolysis"/>
    <property type="evidence" value="ECO:0007669"/>
    <property type="project" value="UniProtKB-UniRule"/>
</dbReference>
<sequence>MFQISQRGINDIKLSEGFRSKAYLDSAGIPTIGYGTIRINGVPVKMGMVCTVEEAERYLRQDLKVFEMEVNKAIAGVPTTQNEYDALVNICYNIGVSNFRSSTFLKRHKAGDKIGCAKAFEMWCKVTVNGRKVTNQGLLNRRIREADMYLRGIYQSK</sequence>
<protein>
    <recommendedName>
        <fullName evidence="10">Endolysin</fullName>
        <ecNumber evidence="10">3.2.1.17</ecNumber>
    </recommendedName>
    <alternativeName>
        <fullName evidence="10">Lysis protein</fullName>
    </alternativeName>
    <alternativeName>
        <fullName evidence="10">Lysozyme</fullName>
    </alternativeName>
    <alternativeName>
        <fullName evidence="10">Muramidase</fullName>
    </alternativeName>
</protein>
<dbReference type="InterPro" id="IPR023347">
    <property type="entry name" value="Lysozyme_dom_sf"/>
</dbReference>
<evidence type="ECO:0000313" key="12">
    <source>
        <dbReference type="EMBL" id="QYA57312.1"/>
    </source>
</evidence>
<evidence type="ECO:0000256" key="10">
    <source>
        <dbReference type="HAMAP-Rule" id="MF_04110"/>
    </source>
</evidence>
<evidence type="ECO:0000256" key="8">
    <source>
        <dbReference type="ARBA" id="ARBA00023200"/>
    </source>
</evidence>
<keyword evidence="8 10" id="KW-1035">Host cytoplasm</keyword>
<organism evidence="12 13">
    <name type="scientific">Hafnia phage vB_HpaM_Zyzzx</name>
    <dbReference type="NCBI Taxonomy" id="2836109"/>
    <lineage>
        <taxon>Viruses</taxon>
        <taxon>Duplodnaviria</taxon>
        <taxon>Heunggongvirae</taxon>
        <taxon>Uroviricota</taxon>
        <taxon>Caudoviricetes</taxon>
        <taxon>Andersonviridae</taxon>
        <taxon>Andersonviridae incertae sedis</taxon>
        <taxon>Daniellevirus</taxon>
        <taxon>Daniellevirus Zyzzx</taxon>
    </lineage>
</organism>
<keyword evidence="2 10" id="KW-0929">Antimicrobial</keyword>
<comment type="similarity">
    <text evidence="10 11">Belongs to the glycosyl hydrolase 24 family.</text>
</comment>
<dbReference type="Gene3D" id="1.10.530.40">
    <property type="match status" value="1"/>
</dbReference>
<dbReference type="GO" id="GO:0030430">
    <property type="term" value="C:host cell cytoplasm"/>
    <property type="evidence" value="ECO:0007669"/>
    <property type="project" value="UniProtKB-SubCell"/>
</dbReference>
<evidence type="ECO:0000313" key="13">
    <source>
        <dbReference type="Proteomes" id="UP000827415"/>
    </source>
</evidence>